<proteinExistence type="predicted"/>
<evidence type="ECO:0000259" key="2">
    <source>
        <dbReference type="PROSITE" id="PS51819"/>
    </source>
</evidence>
<dbReference type="InterPro" id="IPR029068">
    <property type="entry name" value="Glyas_Bleomycin-R_OHBP_Dase"/>
</dbReference>
<organism evidence="3 4">
    <name type="scientific">Actinomycetospora succinea</name>
    <dbReference type="NCBI Taxonomy" id="663603"/>
    <lineage>
        <taxon>Bacteria</taxon>
        <taxon>Bacillati</taxon>
        <taxon>Actinomycetota</taxon>
        <taxon>Actinomycetes</taxon>
        <taxon>Pseudonocardiales</taxon>
        <taxon>Pseudonocardiaceae</taxon>
        <taxon>Actinomycetospora</taxon>
    </lineage>
</organism>
<comment type="caution">
    <text evidence="3">The sequence shown here is derived from an EMBL/GenBank/DDBJ whole genome shotgun (WGS) entry which is preliminary data.</text>
</comment>
<dbReference type="CDD" id="cd08353">
    <property type="entry name" value="VOC_like"/>
    <property type="match status" value="1"/>
</dbReference>
<dbReference type="GO" id="GO:0046872">
    <property type="term" value="F:metal ion binding"/>
    <property type="evidence" value="ECO:0007669"/>
    <property type="project" value="UniProtKB-KW"/>
</dbReference>
<dbReference type="PANTHER" id="PTHR43048:SF5">
    <property type="entry name" value="BLR5325 PROTEIN"/>
    <property type="match status" value="1"/>
</dbReference>
<dbReference type="EMBL" id="SNYO01000003">
    <property type="protein sequence ID" value="TDQ60532.1"/>
    <property type="molecule type" value="Genomic_DNA"/>
</dbReference>
<reference evidence="3 4" key="1">
    <citation type="submission" date="2019-03" db="EMBL/GenBank/DDBJ databases">
        <title>Genomic Encyclopedia of Type Strains, Phase IV (KMG-IV): sequencing the most valuable type-strain genomes for metagenomic binning, comparative biology and taxonomic classification.</title>
        <authorList>
            <person name="Goeker M."/>
        </authorList>
    </citation>
    <scope>NUCLEOTIDE SEQUENCE [LARGE SCALE GENOMIC DNA]</scope>
    <source>
        <strain evidence="3 4">DSM 45775</strain>
    </source>
</reference>
<evidence type="ECO:0000256" key="1">
    <source>
        <dbReference type="ARBA" id="ARBA00022723"/>
    </source>
</evidence>
<dbReference type="GO" id="GO:0004493">
    <property type="term" value="F:methylmalonyl-CoA epimerase activity"/>
    <property type="evidence" value="ECO:0007669"/>
    <property type="project" value="TreeGrafter"/>
</dbReference>
<dbReference type="Pfam" id="PF00903">
    <property type="entry name" value="Glyoxalase"/>
    <property type="match status" value="1"/>
</dbReference>
<keyword evidence="3" id="KW-0223">Dioxygenase</keyword>
<dbReference type="OrthoDB" id="7187210at2"/>
<dbReference type="InterPro" id="IPR037523">
    <property type="entry name" value="VOC_core"/>
</dbReference>
<dbReference type="InterPro" id="IPR004360">
    <property type="entry name" value="Glyas_Fos-R_dOase_dom"/>
</dbReference>
<gene>
    <name evidence="3" type="ORF">EV188_10325</name>
</gene>
<dbReference type="GO" id="GO:0046491">
    <property type="term" value="P:L-methylmalonyl-CoA metabolic process"/>
    <property type="evidence" value="ECO:0007669"/>
    <property type="project" value="TreeGrafter"/>
</dbReference>
<dbReference type="Proteomes" id="UP000295705">
    <property type="component" value="Unassembled WGS sequence"/>
</dbReference>
<feature type="domain" description="VOC" evidence="2">
    <location>
        <begin position="1"/>
        <end position="138"/>
    </location>
</feature>
<keyword evidence="3" id="KW-0456">Lyase</keyword>
<evidence type="ECO:0000313" key="4">
    <source>
        <dbReference type="Proteomes" id="UP000295705"/>
    </source>
</evidence>
<dbReference type="InterPro" id="IPR051785">
    <property type="entry name" value="MMCE/EMCE_epimerase"/>
</dbReference>
<accession>A0A4R6VCS6</accession>
<keyword evidence="1" id="KW-0479">Metal-binding</keyword>
<dbReference type="PANTHER" id="PTHR43048">
    <property type="entry name" value="METHYLMALONYL-COA EPIMERASE"/>
    <property type="match status" value="1"/>
</dbReference>
<dbReference type="SUPFAM" id="SSF54593">
    <property type="entry name" value="Glyoxalase/Bleomycin resistance protein/Dihydroxybiphenyl dioxygenase"/>
    <property type="match status" value="1"/>
</dbReference>
<dbReference type="Gene3D" id="3.10.180.10">
    <property type="entry name" value="2,3-Dihydroxybiphenyl 1,2-Dioxygenase, domain 1"/>
    <property type="match status" value="1"/>
</dbReference>
<sequence>MDHVGVVVDDLDAAIAFFLELGMELEARMPAEGTWVDRVVGLDDVSVEIAMVRTPDGHSKLELTTFRTPTATTAEPSAPANTIGLRRLMFAVDDIHDTVERLRAHGGELVGEIAQFEEMFLLCYLRGPSGIIVALAEEL</sequence>
<dbReference type="GO" id="GO:0016829">
    <property type="term" value="F:lyase activity"/>
    <property type="evidence" value="ECO:0007669"/>
    <property type="project" value="UniProtKB-KW"/>
</dbReference>
<dbReference type="PROSITE" id="PS51819">
    <property type="entry name" value="VOC"/>
    <property type="match status" value="1"/>
</dbReference>
<dbReference type="AlphaFoldDB" id="A0A4R6VCS6"/>
<keyword evidence="4" id="KW-1185">Reference proteome</keyword>
<evidence type="ECO:0000313" key="3">
    <source>
        <dbReference type="EMBL" id="TDQ60532.1"/>
    </source>
</evidence>
<name>A0A4R6VCS6_9PSEU</name>
<protein>
    <submittedName>
        <fullName evidence="3">Catechol 2,3-dioxygenase-like lactoylglutathione lyase family enzyme</fullName>
    </submittedName>
</protein>
<keyword evidence="3" id="KW-0560">Oxidoreductase</keyword>
<dbReference type="GO" id="GO:0051213">
    <property type="term" value="F:dioxygenase activity"/>
    <property type="evidence" value="ECO:0007669"/>
    <property type="project" value="UniProtKB-KW"/>
</dbReference>